<organism evidence="5 6">
    <name type="scientific">Paenibacillus albus</name>
    <dbReference type="NCBI Taxonomy" id="2495582"/>
    <lineage>
        <taxon>Bacteria</taxon>
        <taxon>Bacillati</taxon>
        <taxon>Bacillota</taxon>
        <taxon>Bacilli</taxon>
        <taxon>Bacillales</taxon>
        <taxon>Paenibacillaceae</taxon>
        <taxon>Paenibacillus</taxon>
    </lineage>
</organism>
<evidence type="ECO:0000256" key="3">
    <source>
        <dbReference type="ARBA" id="ARBA00023052"/>
    </source>
</evidence>
<evidence type="ECO:0000256" key="1">
    <source>
        <dbReference type="ARBA" id="ARBA00001964"/>
    </source>
</evidence>
<dbReference type="NCBIfam" id="NF006667">
    <property type="entry name" value="PRK09212.1"/>
    <property type="match status" value="1"/>
</dbReference>
<dbReference type="AlphaFoldDB" id="A0A3S9A701"/>
<dbReference type="FunFam" id="3.40.50.970:FF:000001">
    <property type="entry name" value="Pyruvate dehydrogenase E1 beta subunit"/>
    <property type="match status" value="1"/>
</dbReference>
<dbReference type="RefSeq" id="WP_126017083.1">
    <property type="nucleotide sequence ID" value="NZ_CP034437.1"/>
</dbReference>
<sequence>MRELTFASAFAEAVREEMERDPSIFVLGTDIRIRGGHFGQLKDIGQTFGPKRVVDSPISEAAMVGLSLGAAMTGLRPICDLNFEDFYLGAMDEVVNQIAKVRYKFNGQFKCPLVIRASSGVARATGPQHSQMLEAWFAHVPGLIVVAPSTAEDAKGMLKTALRGDDPVIFSFHKMLGNMKGPVPDGDYTIPFGQAKVLRPGTDVTIATYSIMAPKSLQAAEELEKDGISAEVIDLRTIVPLDVKTVAESVKKTKRLVIAHEAYKFGGMGAEIAAQIGESVFDYLDAPILRVGSKHAVIPVSPVLQEQITPGKADVVEAVRAVMEGVAVR</sequence>
<dbReference type="InterPro" id="IPR029061">
    <property type="entry name" value="THDP-binding"/>
</dbReference>
<keyword evidence="3" id="KW-0786">Thiamine pyrophosphate</keyword>
<evidence type="ECO:0000313" key="6">
    <source>
        <dbReference type="Proteomes" id="UP000272528"/>
    </source>
</evidence>
<comment type="cofactor">
    <cofactor evidence="1">
        <name>thiamine diphosphate</name>
        <dbReference type="ChEBI" id="CHEBI:58937"/>
    </cofactor>
</comment>
<name>A0A3S9A701_9BACL</name>
<keyword evidence="2" id="KW-0560">Oxidoreductase</keyword>
<dbReference type="Proteomes" id="UP000272528">
    <property type="component" value="Chromosome"/>
</dbReference>
<dbReference type="GO" id="GO:0016491">
    <property type="term" value="F:oxidoreductase activity"/>
    <property type="evidence" value="ECO:0007669"/>
    <property type="project" value="UniProtKB-KW"/>
</dbReference>
<dbReference type="SUPFAM" id="SSF52922">
    <property type="entry name" value="TK C-terminal domain-like"/>
    <property type="match status" value="1"/>
</dbReference>
<dbReference type="Gene3D" id="3.40.50.920">
    <property type="match status" value="1"/>
</dbReference>
<feature type="domain" description="Transketolase-like pyrimidine-binding" evidence="4">
    <location>
        <begin position="4"/>
        <end position="178"/>
    </location>
</feature>
<dbReference type="Pfam" id="PF02779">
    <property type="entry name" value="Transket_pyr"/>
    <property type="match status" value="1"/>
</dbReference>
<dbReference type="EMBL" id="CP034437">
    <property type="protein sequence ID" value="AZN41376.1"/>
    <property type="molecule type" value="Genomic_DNA"/>
</dbReference>
<protein>
    <submittedName>
        <fullName evidence="5">Alpha-ketoacid dehydrogenase subunit beta</fullName>
    </submittedName>
</protein>
<dbReference type="PANTHER" id="PTHR43257:SF2">
    <property type="entry name" value="PYRUVATE DEHYDROGENASE E1 COMPONENT SUBUNIT BETA"/>
    <property type="match status" value="1"/>
</dbReference>
<evidence type="ECO:0000256" key="2">
    <source>
        <dbReference type="ARBA" id="ARBA00023002"/>
    </source>
</evidence>
<evidence type="ECO:0000313" key="5">
    <source>
        <dbReference type="EMBL" id="AZN41376.1"/>
    </source>
</evidence>
<accession>A0A3S9A701</accession>
<dbReference type="CDD" id="cd07036">
    <property type="entry name" value="TPP_PYR_E1-PDHc-beta_like"/>
    <property type="match status" value="1"/>
</dbReference>
<dbReference type="InterPro" id="IPR033248">
    <property type="entry name" value="Transketolase_C"/>
</dbReference>
<proteinExistence type="predicted"/>
<evidence type="ECO:0000259" key="4">
    <source>
        <dbReference type="SMART" id="SM00861"/>
    </source>
</evidence>
<dbReference type="Gene3D" id="3.40.50.970">
    <property type="match status" value="1"/>
</dbReference>
<dbReference type="OrthoDB" id="9771835at2"/>
<dbReference type="Pfam" id="PF02780">
    <property type="entry name" value="Transketolase_C"/>
    <property type="match status" value="1"/>
</dbReference>
<dbReference type="SUPFAM" id="SSF52518">
    <property type="entry name" value="Thiamin diphosphate-binding fold (THDP-binding)"/>
    <property type="match status" value="1"/>
</dbReference>
<keyword evidence="6" id="KW-1185">Reference proteome</keyword>
<gene>
    <name evidence="5" type="ORF">EJC50_18135</name>
</gene>
<dbReference type="SMART" id="SM00861">
    <property type="entry name" value="Transket_pyr"/>
    <property type="match status" value="1"/>
</dbReference>
<reference evidence="6" key="1">
    <citation type="submission" date="2018-12" db="EMBL/GenBank/DDBJ databases">
        <title>Genome sequence of Peanibacillus sp.</title>
        <authorList>
            <person name="Subramani G."/>
            <person name="Srinivasan S."/>
            <person name="Kim M.K."/>
        </authorList>
    </citation>
    <scope>NUCLEOTIDE SEQUENCE [LARGE SCALE GENOMIC DNA]</scope>
    <source>
        <strain evidence="6">18JY67-1</strain>
    </source>
</reference>
<dbReference type="KEGG" id="palb:EJC50_18135"/>
<dbReference type="InterPro" id="IPR009014">
    <property type="entry name" value="Transketo_C/PFOR_II"/>
</dbReference>
<dbReference type="InterPro" id="IPR005475">
    <property type="entry name" value="Transketolase-like_Pyr-bd"/>
</dbReference>
<dbReference type="PANTHER" id="PTHR43257">
    <property type="entry name" value="PYRUVATE DEHYDROGENASE E1 COMPONENT BETA SUBUNIT"/>
    <property type="match status" value="1"/>
</dbReference>
<dbReference type="FunFam" id="3.40.50.920:FF:000001">
    <property type="entry name" value="Pyruvate dehydrogenase E1 beta subunit"/>
    <property type="match status" value="1"/>
</dbReference>